<keyword evidence="2" id="KW-1185">Reference proteome</keyword>
<reference evidence="2" key="1">
    <citation type="submission" date="2016-10" db="EMBL/GenBank/DDBJ databases">
        <authorList>
            <person name="Varghese N."/>
            <person name="Submissions S."/>
        </authorList>
    </citation>
    <scope>NUCLEOTIDE SEQUENCE [LARGE SCALE GENOMIC DNA]</scope>
    <source>
        <strain evidence="2">ANC 5076</strain>
    </source>
</reference>
<dbReference type="AlphaFoldDB" id="A0A1I6WF41"/>
<protein>
    <submittedName>
        <fullName evidence="1">Uncharacterized protein</fullName>
    </submittedName>
</protein>
<organism evidence="1 2">
    <name type="scientific">Acinetobacter bohemicus</name>
    <dbReference type="NCBI Taxonomy" id="1435036"/>
    <lineage>
        <taxon>Bacteria</taxon>
        <taxon>Pseudomonadati</taxon>
        <taxon>Pseudomonadota</taxon>
        <taxon>Gammaproteobacteria</taxon>
        <taxon>Moraxellales</taxon>
        <taxon>Moraxellaceae</taxon>
        <taxon>Acinetobacter</taxon>
    </lineage>
</organism>
<evidence type="ECO:0000313" key="1">
    <source>
        <dbReference type="EMBL" id="SFT24607.1"/>
    </source>
</evidence>
<proteinExistence type="predicted"/>
<name>A0A1I6WF41_9GAMM</name>
<evidence type="ECO:0000313" key="2">
    <source>
        <dbReference type="Proteomes" id="UP000182827"/>
    </source>
</evidence>
<accession>A0A1I6WF41</accession>
<dbReference type="Proteomes" id="UP000182827">
    <property type="component" value="Unassembled WGS sequence"/>
</dbReference>
<dbReference type="EMBL" id="FOZU01000059">
    <property type="protein sequence ID" value="SFT24607.1"/>
    <property type="molecule type" value="Genomic_DNA"/>
</dbReference>
<sequence>MLEYKAYSVNELSQIIFEKKETCTIKYFDEKCLITVFGSRPTSKLQEITTQLEKISKNESYFLTLHNTKLEYRIQLTNDQKFRIRKYETY</sequence>
<gene>
    <name evidence="1" type="ORF">SAMN05444586_10594</name>
</gene>